<proteinExistence type="predicted"/>
<evidence type="ECO:0000313" key="3">
    <source>
        <dbReference type="Proteomes" id="UP001055101"/>
    </source>
</evidence>
<feature type="transmembrane region" description="Helical" evidence="1">
    <location>
        <begin position="36"/>
        <end position="55"/>
    </location>
</feature>
<feature type="transmembrane region" description="Helical" evidence="1">
    <location>
        <begin position="67"/>
        <end position="94"/>
    </location>
</feature>
<name>A0ABQ4TS69_9HYPH</name>
<reference evidence="2" key="2">
    <citation type="submission" date="2021-08" db="EMBL/GenBank/DDBJ databases">
        <authorList>
            <person name="Tani A."/>
            <person name="Ola A."/>
            <person name="Ogura Y."/>
            <person name="Katsura K."/>
            <person name="Hayashi T."/>
        </authorList>
    </citation>
    <scope>NUCLEOTIDE SEQUENCE</scope>
    <source>
        <strain evidence="2">DSM 23674</strain>
    </source>
</reference>
<accession>A0ABQ4TS69</accession>
<protein>
    <recommendedName>
        <fullName evidence="4">Phage holin family protein</fullName>
    </recommendedName>
</protein>
<keyword evidence="1" id="KW-0472">Membrane</keyword>
<dbReference type="EMBL" id="BPRA01000024">
    <property type="protein sequence ID" value="GJE57486.1"/>
    <property type="molecule type" value="Genomic_DNA"/>
</dbReference>
<keyword evidence="1" id="KW-0812">Transmembrane</keyword>
<evidence type="ECO:0008006" key="4">
    <source>
        <dbReference type="Google" id="ProtNLM"/>
    </source>
</evidence>
<organism evidence="2 3">
    <name type="scientific">Methylobacterium thuringiense</name>
    <dbReference type="NCBI Taxonomy" id="1003091"/>
    <lineage>
        <taxon>Bacteria</taxon>
        <taxon>Pseudomonadati</taxon>
        <taxon>Pseudomonadota</taxon>
        <taxon>Alphaproteobacteria</taxon>
        <taxon>Hyphomicrobiales</taxon>
        <taxon>Methylobacteriaceae</taxon>
        <taxon>Methylobacterium</taxon>
    </lineage>
</organism>
<keyword evidence="1" id="KW-1133">Transmembrane helix</keyword>
<evidence type="ECO:0000256" key="1">
    <source>
        <dbReference type="SAM" id="Phobius"/>
    </source>
</evidence>
<reference evidence="2" key="1">
    <citation type="journal article" date="2021" name="Front. Microbiol.">
        <title>Comprehensive Comparative Genomics and Phenotyping of Methylobacterium Species.</title>
        <authorList>
            <person name="Alessa O."/>
            <person name="Ogura Y."/>
            <person name="Fujitani Y."/>
            <person name="Takami H."/>
            <person name="Hayashi T."/>
            <person name="Sahin N."/>
            <person name="Tani A."/>
        </authorList>
    </citation>
    <scope>NUCLEOTIDE SEQUENCE</scope>
    <source>
        <strain evidence="2">DSM 23674</strain>
    </source>
</reference>
<dbReference type="Proteomes" id="UP001055101">
    <property type="component" value="Unassembled WGS sequence"/>
</dbReference>
<sequence length="149" mass="16083">MLPAKTGDSRDPSVIRVERELLRLEALASRKRYRIAILRALRGFVGAGGALATMLKLKIAGSLVLKIGLAVIVGLGFAWPLYAFAAVILGFAILSILDSNSGSDPNCDCPGDCERKESRRARLDRMIEQRKTWLVANAAPQPPNAGVAR</sequence>
<gene>
    <name evidence="2" type="ORF">EKPJFOCH_4002</name>
</gene>
<comment type="caution">
    <text evidence="2">The sequence shown here is derived from an EMBL/GenBank/DDBJ whole genome shotgun (WGS) entry which is preliminary data.</text>
</comment>
<keyword evidence="3" id="KW-1185">Reference proteome</keyword>
<evidence type="ECO:0000313" key="2">
    <source>
        <dbReference type="EMBL" id="GJE57486.1"/>
    </source>
</evidence>